<proteinExistence type="predicted"/>
<dbReference type="Proteomes" id="UP000235826">
    <property type="component" value="Chromosome"/>
</dbReference>
<dbReference type="PROSITE" id="PS51257">
    <property type="entry name" value="PROKAR_LIPOPROTEIN"/>
    <property type="match status" value="1"/>
</dbReference>
<dbReference type="KEGG" id="fek:C1H87_02060"/>
<dbReference type="EMBL" id="CP025791">
    <property type="protein sequence ID" value="AUP77567.1"/>
    <property type="molecule type" value="Genomic_DNA"/>
</dbReference>
<dbReference type="AlphaFoldDB" id="A0A2K9PLX4"/>
<gene>
    <name evidence="1" type="ORF">C1H87_02060</name>
</gene>
<organism evidence="1 2">
    <name type="scientific">Flavivirga eckloniae</name>
    <dbReference type="NCBI Taxonomy" id="1803846"/>
    <lineage>
        <taxon>Bacteria</taxon>
        <taxon>Pseudomonadati</taxon>
        <taxon>Bacteroidota</taxon>
        <taxon>Flavobacteriia</taxon>
        <taxon>Flavobacteriales</taxon>
        <taxon>Flavobacteriaceae</taxon>
        <taxon>Flavivirga</taxon>
    </lineage>
</organism>
<sequence length="394" mass="46287">MKRLLPILIVLSMLTACGGKKQVEAAVNSGNYDQAITTALNKLRTNKNKKRKSDYVLMLQEAYHKVVERDLNTINHLKKDKNPELFKEIYERYMDLNSRQEAIKPVLPLFVNGKEITFNINDYSNEIVQSRENVSDFYYEKGLDLLELDDKVQIREAYNVLGYIESINPNYEKTRELMQEAHERGISYISVTIENRTNQMIPQRLEDDLLNFDTYGLNQFWTVYHAQPNKNTAYDYAMQLQLKQINISPERIQEREFVREKEIVDGWKYELDEKGNVAKDSLGNDIKIDKIVKVKARYNEFVQIKSTQVVADVVYFDTKTKQLLDTFRIDSEFIFENHFANVRGDERALESEDIRILNNRRVPFPSNEQMVYDTGEDLKLKLKDIISSYNRIRG</sequence>
<name>A0A2K9PLX4_9FLAO</name>
<keyword evidence="2" id="KW-1185">Reference proteome</keyword>
<evidence type="ECO:0000313" key="2">
    <source>
        <dbReference type="Proteomes" id="UP000235826"/>
    </source>
</evidence>
<evidence type="ECO:0000313" key="1">
    <source>
        <dbReference type="EMBL" id="AUP77567.1"/>
    </source>
</evidence>
<reference evidence="1 2" key="1">
    <citation type="submission" date="2018-01" db="EMBL/GenBank/DDBJ databases">
        <title>Complete genome sequence of Flavivirga eckloniae ECD14 isolated from seaweed Ecklonia cava.</title>
        <authorList>
            <person name="Lee J.H."/>
            <person name="Baik K.S."/>
            <person name="Seong C.N."/>
        </authorList>
    </citation>
    <scope>NUCLEOTIDE SEQUENCE [LARGE SCALE GENOMIC DNA]</scope>
    <source>
        <strain evidence="1 2">ECD14</strain>
    </source>
</reference>
<dbReference type="RefSeq" id="WP_102754227.1">
    <property type="nucleotide sequence ID" value="NZ_CP025791.1"/>
</dbReference>
<dbReference type="OrthoDB" id="1489643at2"/>
<evidence type="ECO:0008006" key="3">
    <source>
        <dbReference type="Google" id="ProtNLM"/>
    </source>
</evidence>
<accession>A0A2K9PLX4</accession>
<protein>
    <recommendedName>
        <fullName evidence="3">Lipoprotein</fullName>
    </recommendedName>
</protein>